<feature type="region of interest" description="Disordered" evidence="1">
    <location>
        <begin position="258"/>
        <end position="294"/>
    </location>
</feature>
<protein>
    <submittedName>
        <fullName evidence="2">Uncharacterized protein</fullName>
    </submittedName>
</protein>
<proteinExistence type="predicted"/>
<dbReference type="Proteomes" id="UP000479190">
    <property type="component" value="Unassembled WGS sequence"/>
</dbReference>
<evidence type="ECO:0000256" key="1">
    <source>
        <dbReference type="SAM" id="MobiDB-lite"/>
    </source>
</evidence>
<keyword evidence="3" id="KW-1185">Reference proteome</keyword>
<accession>A0A6H5IXW7</accession>
<sequence length="1018" mass="113558">MDFLEKLYAEMSMRPWCDGRFFKILPEESSVHPLCVAAKCQHCSSVIKSRDRTSIDFVNHLKRLVRKLCAQRRIVVSCPWRSCVRAWSSVRRVKCCDVTRRFAKARTEGSQANSLYSDLHVQRPRHLRGKQSRAWTGQEDEAAGEQRKAMAESTWLESTCRVSGRAWPFLRSGTSTLDARARASEIARIILVVCDQIARLLARTEQRRRPASQKHKPRSILLKSACAIGGVKKSANISKADDELMELLARISNYAKSRNQGHSGYNGQAAYNQDNRGYEAPTQPSSDLSLVRQDAHTEYSTGRVPYTPSSFRLFNDIVKQIPKFDGTPDMLKLFCTAVEEAVEQLPFFEQRIVRALQSKLVGDARYIVGKLTGYQCAQELLRDLRDRFVNRNVADGLAMQLGSAKQKAGEDVRKFGVTIRSFYDNAIAAYEQAPDLNAFERESAIHSLQSSVVDCFLYGLLEPLKMEVKIKNPKTLTEAIEIAGETERKLRYRSVTGSSITTVGLIGVPLRTEQLLIPMLATTNKWSVSIGARKILPAELDHAPGRIFKIHTRRYKKTKNAKEKFNDDSSSGSLHPAKKFETIEEISNDGNSDVDADGDVSMLPLPEPTAKARAQEKIAEIVNAGKIQLKPAIPPRAPAIEVENLDLQRTEYQSTCGDDLISFEEDPCDSTPASASAQSSIENNNSQFNAVPESILDFNKQEYVGCCFPEIVQEKAPERGTSVSDIEILQDIGQPNDNNYIISANNFDTLVDETESWNRPWIKSSKHCDAKIVESPEQYRCTEVMPSVPFADSKAQQYTARSSTRAAYNARYAQCAASFPCPTCPRAWANARQYGGRYSSDLFPRTGSKPPAGPSKKKAGKKKKHMISVAVLDVTIPYIITANPLSLFTCTTVEMWLPTKTSGSIFFQKSREAELDLAVGSPSELVRRLDNQSPTASPTSANQVQGQLSRPRLLRHRELGRLLSNFSRSRLRFLSTTFPVDASNFRGSFFAWCGRACARGGAGTTQKKTRAMSISLRS</sequence>
<reference evidence="2 3" key="1">
    <citation type="submission" date="2020-02" db="EMBL/GenBank/DDBJ databases">
        <authorList>
            <person name="Ferguson B K."/>
        </authorList>
    </citation>
    <scope>NUCLEOTIDE SEQUENCE [LARGE SCALE GENOMIC DNA]</scope>
</reference>
<feature type="non-terminal residue" evidence="2">
    <location>
        <position position="1018"/>
    </location>
</feature>
<dbReference type="AlphaFoldDB" id="A0A6H5IXW7"/>
<evidence type="ECO:0000313" key="2">
    <source>
        <dbReference type="EMBL" id="CAB0043193.1"/>
    </source>
</evidence>
<feature type="compositionally biased region" description="Acidic residues" evidence="1">
    <location>
        <begin position="585"/>
        <end position="598"/>
    </location>
</feature>
<evidence type="ECO:0000313" key="3">
    <source>
        <dbReference type="Proteomes" id="UP000479190"/>
    </source>
</evidence>
<name>A0A6H5IXW7_9HYME</name>
<gene>
    <name evidence="2" type="ORF">TBRA_LOCUS14781</name>
</gene>
<feature type="region of interest" description="Disordered" evidence="1">
    <location>
        <begin position="929"/>
        <end position="949"/>
    </location>
</feature>
<organism evidence="2 3">
    <name type="scientific">Trichogramma brassicae</name>
    <dbReference type="NCBI Taxonomy" id="86971"/>
    <lineage>
        <taxon>Eukaryota</taxon>
        <taxon>Metazoa</taxon>
        <taxon>Ecdysozoa</taxon>
        <taxon>Arthropoda</taxon>
        <taxon>Hexapoda</taxon>
        <taxon>Insecta</taxon>
        <taxon>Pterygota</taxon>
        <taxon>Neoptera</taxon>
        <taxon>Endopterygota</taxon>
        <taxon>Hymenoptera</taxon>
        <taxon>Apocrita</taxon>
        <taxon>Proctotrupomorpha</taxon>
        <taxon>Chalcidoidea</taxon>
        <taxon>Trichogrammatidae</taxon>
        <taxon>Trichogramma</taxon>
    </lineage>
</organism>
<dbReference type="EMBL" id="CADCXV010001280">
    <property type="protein sequence ID" value="CAB0043193.1"/>
    <property type="molecule type" value="Genomic_DNA"/>
</dbReference>
<feature type="compositionally biased region" description="Polar residues" evidence="1">
    <location>
        <begin position="258"/>
        <end position="275"/>
    </location>
</feature>
<feature type="region of interest" description="Disordered" evidence="1">
    <location>
        <begin position="585"/>
        <end position="605"/>
    </location>
</feature>
<feature type="region of interest" description="Disordered" evidence="1">
    <location>
        <begin position="840"/>
        <end position="861"/>
    </location>
</feature>
<feature type="compositionally biased region" description="Polar residues" evidence="1">
    <location>
        <begin position="931"/>
        <end position="948"/>
    </location>
</feature>